<dbReference type="GO" id="GO:0009620">
    <property type="term" value="P:response to fungus"/>
    <property type="evidence" value="ECO:0007669"/>
    <property type="project" value="EnsemblPlants"/>
</dbReference>
<reference evidence="3" key="2">
    <citation type="submission" date="2022-03" db="EMBL/GenBank/DDBJ databases">
        <title>Draft title - Genomic analysis of global carrot germplasm unveils the trajectory of domestication and the origin of high carotenoid orange carrot.</title>
        <authorList>
            <person name="Iorizzo M."/>
            <person name="Ellison S."/>
            <person name="Senalik D."/>
            <person name="Macko-Podgorni A."/>
            <person name="Grzebelus D."/>
            <person name="Bostan H."/>
            <person name="Rolling W."/>
            <person name="Curaba J."/>
            <person name="Simon P."/>
        </authorList>
    </citation>
    <scope>NUCLEOTIDE SEQUENCE</scope>
    <source>
        <tissue evidence="3">Leaf</tissue>
    </source>
</reference>
<keyword evidence="4" id="KW-1185">Reference proteome</keyword>
<dbReference type="EMBL" id="CP093349">
    <property type="protein sequence ID" value="WOH10200.1"/>
    <property type="molecule type" value="Genomic_DNA"/>
</dbReference>
<accession>A0A164UDA2</accession>
<evidence type="ECO:0000313" key="3">
    <source>
        <dbReference type="EMBL" id="WOH10200.1"/>
    </source>
</evidence>
<protein>
    <submittedName>
        <fullName evidence="2">Uncharacterized protein</fullName>
    </submittedName>
</protein>
<dbReference type="InterPro" id="IPR025322">
    <property type="entry name" value="PADRE_dom"/>
</dbReference>
<dbReference type="OMA" id="KIQRIYW"/>
<reference evidence="2" key="1">
    <citation type="journal article" date="2016" name="Nat. Genet.">
        <title>A high-quality carrot genome assembly provides new insights into carotenoid accumulation and asterid genome evolution.</title>
        <authorList>
            <person name="Iorizzo M."/>
            <person name="Ellison S."/>
            <person name="Senalik D."/>
            <person name="Zeng P."/>
            <person name="Satapoomin P."/>
            <person name="Huang J."/>
            <person name="Bowman M."/>
            <person name="Iovene M."/>
            <person name="Sanseverino W."/>
            <person name="Cavagnaro P."/>
            <person name="Yildiz M."/>
            <person name="Macko-Podgorni A."/>
            <person name="Moranska E."/>
            <person name="Grzebelus E."/>
            <person name="Grzebelus D."/>
            <person name="Ashrafi H."/>
            <person name="Zheng Z."/>
            <person name="Cheng S."/>
            <person name="Spooner D."/>
            <person name="Van Deynze A."/>
            <person name="Simon P."/>
        </authorList>
    </citation>
    <scope>NUCLEOTIDE SEQUENCE [LARGE SCALE GENOMIC DNA]</scope>
    <source>
        <tissue evidence="2">Leaf</tissue>
    </source>
</reference>
<gene>
    <name evidence="2" type="ORF">DCAR_025813</name>
    <name evidence="3" type="ORF">DCAR_0729665</name>
</gene>
<dbReference type="Proteomes" id="UP000077755">
    <property type="component" value="Chromosome 7"/>
</dbReference>
<organism evidence="2">
    <name type="scientific">Daucus carota subsp. sativus</name>
    <name type="common">Carrot</name>
    <dbReference type="NCBI Taxonomy" id="79200"/>
    <lineage>
        <taxon>Eukaryota</taxon>
        <taxon>Viridiplantae</taxon>
        <taxon>Streptophyta</taxon>
        <taxon>Embryophyta</taxon>
        <taxon>Tracheophyta</taxon>
        <taxon>Spermatophyta</taxon>
        <taxon>Magnoliopsida</taxon>
        <taxon>eudicotyledons</taxon>
        <taxon>Gunneridae</taxon>
        <taxon>Pentapetalae</taxon>
        <taxon>asterids</taxon>
        <taxon>campanulids</taxon>
        <taxon>Apiales</taxon>
        <taxon>Apiaceae</taxon>
        <taxon>Apioideae</taxon>
        <taxon>Scandiceae</taxon>
        <taxon>Daucinae</taxon>
        <taxon>Daucus</taxon>
        <taxon>Daucus sect. Daucus</taxon>
    </lineage>
</organism>
<evidence type="ECO:0000313" key="2">
    <source>
        <dbReference type="EMBL" id="KZM88738.1"/>
    </source>
</evidence>
<name>A0A164UDA2_DAUCS</name>
<evidence type="ECO:0000313" key="4">
    <source>
        <dbReference type="Proteomes" id="UP000077755"/>
    </source>
</evidence>
<dbReference type="EMBL" id="LNRQ01000007">
    <property type="protein sequence ID" value="KZM88738.1"/>
    <property type="molecule type" value="Genomic_DNA"/>
</dbReference>
<dbReference type="Pfam" id="PF14009">
    <property type="entry name" value="PADRE"/>
    <property type="match status" value="1"/>
</dbReference>
<sequence length="170" mass="18449">MGNCQAAEAAAVVIQHPNNKVQRIYSSVSAHQVMSSNPGHYVALVMSSSTVFTENGTPVKQLKILRPHDTLLIGKVYRLVSFQDVFKELASKKCVKLEKLLKERGMELLRKGLLPPTTSNDTSLKKAEEKQGGGTGSKRRVINGRNHQGNGTGQWKPALQSIAELGVSSA</sequence>
<dbReference type="PANTHER" id="PTHR33413">
    <property type="entry name" value="EXPRESSED PROTEIN"/>
    <property type="match status" value="1"/>
</dbReference>
<dbReference type="PANTHER" id="PTHR33413:SF1">
    <property type="entry name" value="EXPRESSED PROTEIN"/>
    <property type="match status" value="1"/>
</dbReference>
<dbReference type="KEGG" id="dcr:108195581"/>
<evidence type="ECO:0000256" key="1">
    <source>
        <dbReference type="SAM" id="MobiDB-lite"/>
    </source>
</evidence>
<dbReference type="OrthoDB" id="747498at2759"/>
<dbReference type="STRING" id="79200.A0A164UDA2"/>
<dbReference type="Gramene" id="KZM88738">
    <property type="protein sequence ID" value="KZM88738"/>
    <property type="gene ID" value="DCAR_025813"/>
</dbReference>
<proteinExistence type="predicted"/>
<feature type="region of interest" description="Disordered" evidence="1">
    <location>
        <begin position="112"/>
        <end position="156"/>
    </location>
</feature>
<dbReference type="AlphaFoldDB" id="A0A164UDA2"/>